<keyword evidence="7" id="KW-1185">Reference proteome</keyword>
<comment type="caution">
    <text evidence="6">The sequence shown here is derived from an EMBL/GenBank/DDBJ whole genome shotgun (WGS) entry which is preliminary data.</text>
</comment>
<organism evidence="6 7">
    <name type="scientific">Lysobacter niastensis</name>
    <dbReference type="NCBI Taxonomy" id="380629"/>
    <lineage>
        <taxon>Bacteria</taxon>
        <taxon>Pseudomonadati</taxon>
        <taxon>Pseudomonadota</taxon>
        <taxon>Gammaproteobacteria</taxon>
        <taxon>Lysobacterales</taxon>
        <taxon>Lysobacteraceae</taxon>
        <taxon>Lysobacter</taxon>
    </lineage>
</organism>
<dbReference type="InterPro" id="IPR002052">
    <property type="entry name" value="DNA_methylase_N6_adenine_CS"/>
</dbReference>
<evidence type="ECO:0000256" key="5">
    <source>
        <dbReference type="ARBA" id="ARBA00047942"/>
    </source>
</evidence>
<proteinExistence type="predicted"/>
<evidence type="ECO:0000313" key="6">
    <source>
        <dbReference type="EMBL" id="MBF6024466.1"/>
    </source>
</evidence>
<dbReference type="GO" id="GO:0008168">
    <property type="term" value="F:methyltransferase activity"/>
    <property type="evidence" value="ECO:0007669"/>
    <property type="project" value="UniProtKB-KW"/>
</dbReference>
<gene>
    <name evidence="6" type="ORF">IU514_10540</name>
</gene>
<evidence type="ECO:0000256" key="4">
    <source>
        <dbReference type="ARBA" id="ARBA00022691"/>
    </source>
</evidence>
<sequence>MAAEALTDESAEYLQSQLITYIGNKRALLPFIGQGIARVKQRLSKHRLACLDLFSGTGVVARFMKQHSSRLVANDLELYSEITNRCYLTNPAGVDLRELTDAHRQLQEEIARNWTRGFIAELYAPASDDDIRPGERAFYTRRNAEYLDTARQQIARLPRNIQHFFLAPLLAKASVHANTSGVFKGFHKSRDGIGRFGGHGQDALSRITKEIEIESPVFSRFSCEVSVVRHDANELLSQRDCGEFDLAYLDPPYNQHPYGSNYFMLNLLASYERPADMSEVSGIPAGWNRSRYNRRREAEAALLEVVERCPAKFVMVSYNSEGFIPHARFLEIMKRNGELSVLETPYNVFRGSRNLGNRSKHVTEFLYLLEK</sequence>
<accession>A0ABS0B640</accession>
<dbReference type="EMBL" id="JADLZT010000005">
    <property type="protein sequence ID" value="MBF6024466.1"/>
    <property type="molecule type" value="Genomic_DNA"/>
</dbReference>
<dbReference type="InterPro" id="IPR012327">
    <property type="entry name" value="MeTrfase_D12"/>
</dbReference>
<protein>
    <recommendedName>
        <fullName evidence="1">site-specific DNA-methyltransferase (adenine-specific)</fullName>
        <ecNumber evidence="1">2.1.1.72</ecNumber>
    </recommendedName>
</protein>
<dbReference type="InterPro" id="IPR029063">
    <property type="entry name" value="SAM-dependent_MTases_sf"/>
</dbReference>
<evidence type="ECO:0000313" key="7">
    <source>
        <dbReference type="Proteomes" id="UP001429984"/>
    </source>
</evidence>
<evidence type="ECO:0000256" key="3">
    <source>
        <dbReference type="ARBA" id="ARBA00022679"/>
    </source>
</evidence>
<reference evidence="6 7" key="1">
    <citation type="submission" date="2020-11" db="EMBL/GenBank/DDBJ databases">
        <title>Draft Genome Sequence and Secondary Metabolite Biosynthetic Potential of the Lysobacter niastensis Type strain DSM 18481.</title>
        <authorList>
            <person name="Turrini P."/>
            <person name="Artuso I."/>
            <person name="Tescari M."/>
            <person name="Lugli G.A."/>
            <person name="Frangipani E."/>
            <person name="Ventura M."/>
            <person name="Visca P."/>
        </authorList>
    </citation>
    <scope>NUCLEOTIDE SEQUENCE [LARGE SCALE GENOMIC DNA]</scope>
    <source>
        <strain evidence="6 7">DSM 18481</strain>
    </source>
</reference>
<dbReference type="PROSITE" id="PS00092">
    <property type="entry name" value="N6_MTASE"/>
    <property type="match status" value="1"/>
</dbReference>
<dbReference type="GO" id="GO:0032259">
    <property type="term" value="P:methylation"/>
    <property type="evidence" value="ECO:0007669"/>
    <property type="project" value="UniProtKB-KW"/>
</dbReference>
<keyword evidence="4" id="KW-0949">S-adenosyl-L-methionine</keyword>
<name>A0ABS0B640_9GAMM</name>
<dbReference type="Proteomes" id="UP001429984">
    <property type="component" value="Unassembled WGS sequence"/>
</dbReference>
<evidence type="ECO:0000256" key="1">
    <source>
        <dbReference type="ARBA" id="ARBA00011900"/>
    </source>
</evidence>
<evidence type="ECO:0000256" key="2">
    <source>
        <dbReference type="ARBA" id="ARBA00022603"/>
    </source>
</evidence>
<dbReference type="EC" id="2.1.1.72" evidence="1"/>
<keyword evidence="3" id="KW-0808">Transferase</keyword>
<comment type="catalytic activity">
    <reaction evidence="5">
        <text>a 2'-deoxyadenosine in DNA + S-adenosyl-L-methionine = an N(6)-methyl-2'-deoxyadenosine in DNA + S-adenosyl-L-homocysteine + H(+)</text>
        <dbReference type="Rhea" id="RHEA:15197"/>
        <dbReference type="Rhea" id="RHEA-COMP:12418"/>
        <dbReference type="Rhea" id="RHEA-COMP:12419"/>
        <dbReference type="ChEBI" id="CHEBI:15378"/>
        <dbReference type="ChEBI" id="CHEBI:57856"/>
        <dbReference type="ChEBI" id="CHEBI:59789"/>
        <dbReference type="ChEBI" id="CHEBI:90615"/>
        <dbReference type="ChEBI" id="CHEBI:90616"/>
        <dbReference type="EC" id="2.1.1.72"/>
    </reaction>
</comment>
<dbReference type="SUPFAM" id="SSF53335">
    <property type="entry name" value="S-adenosyl-L-methionine-dependent methyltransferases"/>
    <property type="match status" value="1"/>
</dbReference>
<keyword evidence="2 6" id="KW-0489">Methyltransferase</keyword>
<dbReference type="Pfam" id="PF02086">
    <property type="entry name" value="MethyltransfD12"/>
    <property type="match status" value="1"/>
</dbReference>